<dbReference type="Gene3D" id="3.40.1190.10">
    <property type="entry name" value="Mur-like, catalytic domain"/>
    <property type="match status" value="1"/>
</dbReference>
<dbReference type="Pfam" id="PF08245">
    <property type="entry name" value="Mur_ligase_M"/>
    <property type="match status" value="1"/>
</dbReference>
<keyword evidence="9" id="KW-0131">Cell cycle</keyword>
<dbReference type="PANTHER" id="PTHR23135">
    <property type="entry name" value="MUR LIGASE FAMILY MEMBER"/>
    <property type="match status" value="1"/>
</dbReference>
<keyword evidence="5" id="KW-0067">ATP-binding</keyword>
<dbReference type="AlphaFoldDB" id="A0A0G1QAM2"/>
<dbReference type="SUPFAM" id="SSF53244">
    <property type="entry name" value="MurD-like peptide ligases, peptide-binding domain"/>
    <property type="match status" value="1"/>
</dbReference>
<evidence type="ECO:0000256" key="8">
    <source>
        <dbReference type="ARBA" id="ARBA00023316"/>
    </source>
</evidence>
<dbReference type="PROSITE" id="PS01011">
    <property type="entry name" value="FOLYLPOLYGLU_SYNT_1"/>
    <property type="match status" value="1"/>
</dbReference>
<dbReference type="GO" id="GO:0005737">
    <property type="term" value="C:cytoplasm"/>
    <property type="evidence" value="ECO:0007669"/>
    <property type="project" value="UniProtKB-SubCell"/>
</dbReference>
<proteinExistence type="inferred from homology"/>
<dbReference type="InterPro" id="IPR018109">
    <property type="entry name" value="Folylpolyglutamate_synth_CS"/>
</dbReference>
<dbReference type="Gene3D" id="3.90.190.20">
    <property type="entry name" value="Mur ligase, C-terminal domain"/>
    <property type="match status" value="1"/>
</dbReference>
<dbReference type="GO" id="GO:0004326">
    <property type="term" value="F:tetrahydrofolylpolyglutamate synthase activity"/>
    <property type="evidence" value="ECO:0007669"/>
    <property type="project" value="InterPro"/>
</dbReference>
<dbReference type="STRING" id="1618994.UX57_C0001G0071"/>
<evidence type="ECO:0000256" key="1">
    <source>
        <dbReference type="ARBA" id="ARBA00005898"/>
    </source>
</evidence>
<keyword evidence="8 9" id="KW-0961">Cell wall biogenesis/degradation</keyword>
<dbReference type="GO" id="GO:0071555">
    <property type="term" value="P:cell wall organization"/>
    <property type="evidence" value="ECO:0007669"/>
    <property type="project" value="UniProtKB-KW"/>
</dbReference>
<keyword evidence="2" id="KW-0963">Cytoplasm</keyword>
<keyword evidence="7 9" id="KW-0573">Peptidoglycan synthesis</keyword>
<name>A0A0G1QAM2_9BACT</name>
<organism evidence="12 13">
    <name type="scientific">Candidatus Uhrbacteria bacterium GW2011_GWE2_46_68</name>
    <dbReference type="NCBI Taxonomy" id="1618994"/>
    <lineage>
        <taxon>Bacteria</taxon>
        <taxon>Candidatus Uhriibacteriota</taxon>
    </lineage>
</organism>
<dbReference type="GO" id="GO:0008360">
    <property type="term" value="P:regulation of cell shape"/>
    <property type="evidence" value="ECO:0007669"/>
    <property type="project" value="UniProtKB-KW"/>
</dbReference>
<keyword evidence="4" id="KW-0547">Nucleotide-binding</keyword>
<comment type="pathway">
    <text evidence="9">Cell wall biogenesis; peptidoglycan biosynthesis.</text>
</comment>
<evidence type="ECO:0000256" key="9">
    <source>
        <dbReference type="RuleBase" id="RU004135"/>
    </source>
</evidence>
<feature type="domain" description="Mur ligase central" evidence="11">
    <location>
        <begin position="50"/>
        <end position="260"/>
    </location>
</feature>
<keyword evidence="3" id="KW-0436">Ligase</keyword>
<dbReference type="InterPro" id="IPR036615">
    <property type="entry name" value="Mur_ligase_C_dom_sf"/>
</dbReference>
<feature type="domain" description="Mur ligase C-terminal" evidence="10">
    <location>
        <begin position="283"/>
        <end position="415"/>
    </location>
</feature>
<evidence type="ECO:0000259" key="10">
    <source>
        <dbReference type="Pfam" id="PF02875"/>
    </source>
</evidence>
<evidence type="ECO:0000259" key="11">
    <source>
        <dbReference type="Pfam" id="PF08245"/>
    </source>
</evidence>
<evidence type="ECO:0000313" key="12">
    <source>
        <dbReference type="EMBL" id="KKU41847.1"/>
    </source>
</evidence>
<evidence type="ECO:0000256" key="6">
    <source>
        <dbReference type="ARBA" id="ARBA00022960"/>
    </source>
</evidence>
<dbReference type="Pfam" id="PF02875">
    <property type="entry name" value="Mur_ligase_C"/>
    <property type="match status" value="1"/>
</dbReference>
<dbReference type="NCBIfam" id="TIGR01085">
    <property type="entry name" value="murE"/>
    <property type="match status" value="1"/>
</dbReference>
<keyword evidence="9" id="KW-0132">Cell division</keyword>
<protein>
    <submittedName>
        <fullName evidence="12">UDP-N-acetylmuramyl-tripeptide synthetase</fullName>
    </submittedName>
</protein>
<dbReference type="Proteomes" id="UP000034795">
    <property type="component" value="Unassembled WGS sequence"/>
</dbReference>
<dbReference type="InterPro" id="IPR013221">
    <property type="entry name" value="Mur_ligase_cen"/>
</dbReference>
<evidence type="ECO:0000256" key="4">
    <source>
        <dbReference type="ARBA" id="ARBA00022741"/>
    </source>
</evidence>
<dbReference type="InterPro" id="IPR036565">
    <property type="entry name" value="Mur-like_cat_sf"/>
</dbReference>
<evidence type="ECO:0000256" key="2">
    <source>
        <dbReference type="ARBA" id="ARBA00022490"/>
    </source>
</evidence>
<evidence type="ECO:0000256" key="3">
    <source>
        <dbReference type="ARBA" id="ARBA00022598"/>
    </source>
</evidence>
<keyword evidence="6 9" id="KW-0133">Cell shape</keyword>
<gene>
    <name evidence="12" type="ORF">UX57_C0001G0071</name>
</gene>
<dbReference type="GO" id="GO:0005524">
    <property type="term" value="F:ATP binding"/>
    <property type="evidence" value="ECO:0007669"/>
    <property type="project" value="UniProtKB-KW"/>
</dbReference>
<reference evidence="12 13" key="1">
    <citation type="journal article" date="2015" name="Nature">
        <title>rRNA introns, odd ribosomes, and small enigmatic genomes across a large radiation of phyla.</title>
        <authorList>
            <person name="Brown C.T."/>
            <person name="Hug L.A."/>
            <person name="Thomas B.C."/>
            <person name="Sharon I."/>
            <person name="Castelle C.J."/>
            <person name="Singh A."/>
            <person name="Wilkins M.J."/>
            <person name="Williams K.H."/>
            <person name="Banfield J.F."/>
        </authorList>
    </citation>
    <scope>NUCLEOTIDE SEQUENCE [LARGE SCALE GENOMIC DNA]</scope>
</reference>
<dbReference type="GO" id="GO:0051301">
    <property type="term" value="P:cell division"/>
    <property type="evidence" value="ECO:0007669"/>
    <property type="project" value="UniProtKB-KW"/>
</dbReference>
<dbReference type="PANTHER" id="PTHR23135:SF4">
    <property type="entry name" value="UDP-N-ACETYLMURAMOYL-L-ALANYL-D-GLUTAMATE--2,6-DIAMINOPIMELATE LIGASE MURE HOMOLOG, CHLOROPLASTIC"/>
    <property type="match status" value="1"/>
</dbReference>
<dbReference type="InterPro" id="IPR004101">
    <property type="entry name" value="Mur_ligase_C"/>
</dbReference>
<dbReference type="SUPFAM" id="SSF53623">
    <property type="entry name" value="MurD-like peptide ligases, catalytic domain"/>
    <property type="match status" value="1"/>
</dbReference>
<sequence length="454" mass="49953">MKMLKVLMSIKSLITFLMPPALLHIYHHVLASFAAFWFGYPSRKIVVIGVTGTNGKSSTIQFMGQLLEQMGAKVGWTTTVSLKVGDKEIINDQKMTMLGRFQTHAWIRKMVKAGCHYALVETSSQGIAQFRHVGIAYDALVFTNLTPEHIEAHGGFEAYKKAKQTIFAQLASQPRKHLAGRDISKIILANTDDPQAKDFLAFESDEKYGFGFKEDVLCHDYAKHLVVGSGAFSFELQEQKMEAPLLGAFNAANVLAAVVTCRALGYALSDIAQAVARLHAVPGRMEKIDMGQPFFVYVDYAYEPAALGAVYQTLDLLSYDRLIHVLGSAGGGRDVARRTLLGNLAAAKAQEVIITNEDPYDEDPMGIIHKVADGARERGKCDGKDLFIVLDRQEAIRLAFSHAKPKDLVFITGKGCEPVMAIARGKKIPWDDRVASRRALQELGYASLSTHSTT</sequence>
<evidence type="ECO:0000256" key="7">
    <source>
        <dbReference type="ARBA" id="ARBA00022984"/>
    </source>
</evidence>
<accession>A0A0G1QAM2</accession>
<evidence type="ECO:0000256" key="5">
    <source>
        <dbReference type="ARBA" id="ARBA00022840"/>
    </source>
</evidence>
<dbReference type="GO" id="GO:0009252">
    <property type="term" value="P:peptidoglycan biosynthetic process"/>
    <property type="evidence" value="ECO:0007669"/>
    <property type="project" value="UniProtKB-UniPathway"/>
</dbReference>
<dbReference type="EMBL" id="LCMS01000001">
    <property type="protein sequence ID" value="KKU41847.1"/>
    <property type="molecule type" value="Genomic_DNA"/>
</dbReference>
<dbReference type="UniPathway" id="UPA00219"/>
<comment type="caution">
    <text evidence="12">The sequence shown here is derived from an EMBL/GenBank/DDBJ whole genome shotgun (WGS) entry which is preliminary data.</text>
</comment>
<dbReference type="InterPro" id="IPR005761">
    <property type="entry name" value="UDP-N-AcMur-Glu-dNH2Pim_ligase"/>
</dbReference>
<comment type="similarity">
    <text evidence="1">Belongs to the MurCDEF family. MurE subfamily.</text>
</comment>
<evidence type="ECO:0000313" key="13">
    <source>
        <dbReference type="Proteomes" id="UP000034795"/>
    </source>
</evidence>
<comment type="subcellular location">
    <subcellularLocation>
        <location evidence="9">Cytoplasm</location>
    </subcellularLocation>
</comment>